<feature type="transmembrane region" description="Helical" evidence="6">
    <location>
        <begin position="679"/>
        <end position="697"/>
    </location>
</feature>
<dbReference type="SUPFAM" id="SSF51735">
    <property type="entry name" value="NAD(P)-binding Rossmann-fold domains"/>
    <property type="match status" value="1"/>
</dbReference>
<name>A0A812NM52_SYMPI</name>
<accession>A0A812NM52</accession>
<feature type="transmembrane region" description="Helical" evidence="6">
    <location>
        <begin position="948"/>
        <end position="971"/>
    </location>
</feature>
<dbReference type="Pfam" id="PF02397">
    <property type="entry name" value="Bac_transf"/>
    <property type="match status" value="2"/>
</dbReference>
<evidence type="ECO:0000313" key="9">
    <source>
        <dbReference type="Proteomes" id="UP000649617"/>
    </source>
</evidence>
<keyword evidence="3 6" id="KW-0812">Transmembrane</keyword>
<feature type="transmembrane region" description="Helical" evidence="6">
    <location>
        <begin position="423"/>
        <end position="443"/>
    </location>
</feature>
<dbReference type="InterPro" id="IPR036291">
    <property type="entry name" value="NAD(P)-bd_dom_sf"/>
</dbReference>
<gene>
    <name evidence="8" type="primary">wecA</name>
    <name evidence="8" type="ORF">SPIL2461_LOCUS7175</name>
</gene>
<sequence>MALLATAYFGKLDFVSRYAVGLYGFLLATGLLSNRLFLRWWYFTGRREHPENFLQVLVIGTGNRANNLMQSYKDNSEWGISVIGALDPAGENQAASKLADDVPLLGDVSEIRKVITDQVVDEVIICLPRSLLNNVSVVIDACAEEGVCIKFLADLYEIEGGSYQLEQIGSWPVLSLNPISRSENSLIIKRIVDLVVAIPVLLLLAPLFLITALAIKLESRGPVFFKQSRVGLNKRKFNMIKFRSMYEDAEQRLAEIEHLNEADGPIFKMKNDPRVTRVGRMIRRTSIDELPQLFNVLLGQMSLVGPRPMSLRDVSLFSKGVQRKRFSVRPGLACLREVSGRSALSFEQWLALDLKYISTWSLWLDFKIMLLLIPAVIKGDGWSFLIYVSFSGIGFGQAVAYFIARHDAERQHSEVTSICATGWWAQCIVGLVGAASFALLMYLAGTSHSDNPALMDEIAKITTFMSLAVGAVMFGDIAHGVLIGKHESRISEYINLVHDLLLACAMVVALLLGYGIQGLAAVTLILRVCSESIRYLFAYRVCKEMSINPFRVSINNGAVLLRYSMKTSINVLQDLLVHQSMRLLLFLSMGPLVLAAFSRYATIMRQINRLTDRLSMSLSTVTSALVASGAEEEVVSLYVQGTRMAVLISLPLLTVFAVAGDLIVALWMGPEFVIDHVAVLLAAGAVLFCAAFLGHFTRFGVFPSLSEHFGFALTFAGVLLFFMVAMGVYEARLREGYVGVMLRTAVAVFLLGTIGMALVLFLFPDLVLGRGVLLFASIEGFLLVAALRWITSNFIDEDFMKSRVLILGTGQRAVKVASRMRRRSDRRAFVLEGFMQQEGTPNLIAEFGANVIAYPEAGLSEYCQVNDVDQIVVAADDRRADGDNAPGIPFEELMDCRLSGVDICEVQNFIEREACKIDVDLLQRSWLVYSDGFVTNWYRALVKRTFDIAVASVLFIVFLPIMLLSGIAILICDKFQGPLFYRQQRVGKNGTPFTVIKFRTMQVDAEESGAMWAEYNDPRTTRVGAFLRRSHLDELPQLINVIKGDMSMVGPRPERPVFVEELNATIPYYEERHRMQPGITGWAQLCYPYGASIQDAKEKLQYDLYYVKNHSILLDMIILLQTVEVVLVGEGSR</sequence>
<evidence type="ECO:0000313" key="8">
    <source>
        <dbReference type="EMBL" id="CAE7313576.1"/>
    </source>
</evidence>
<feature type="domain" description="Bacterial sugar transferase" evidence="7">
    <location>
        <begin position="943"/>
        <end position="1127"/>
    </location>
</feature>
<comment type="subcellular location">
    <subcellularLocation>
        <location evidence="1">Membrane</location>
        <topology evidence="1">Multi-pass membrane protein</topology>
    </subcellularLocation>
</comment>
<comment type="caution">
    <text evidence="8">The sequence shown here is derived from an EMBL/GenBank/DDBJ whole genome shotgun (WGS) entry which is preliminary data.</text>
</comment>
<evidence type="ECO:0000256" key="2">
    <source>
        <dbReference type="ARBA" id="ARBA00022679"/>
    </source>
</evidence>
<feature type="transmembrane region" description="Helical" evidence="6">
    <location>
        <begin position="644"/>
        <end position="667"/>
    </location>
</feature>
<keyword evidence="5 6" id="KW-0472">Membrane</keyword>
<organism evidence="8 9">
    <name type="scientific">Symbiodinium pilosum</name>
    <name type="common">Dinoflagellate</name>
    <dbReference type="NCBI Taxonomy" id="2952"/>
    <lineage>
        <taxon>Eukaryota</taxon>
        <taxon>Sar</taxon>
        <taxon>Alveolata</taxon>
        <taxon>Dinophyceae</taxon>
        <taxon>Suessiales</taxon>
        <taxon>Symbiodiniaceae</taxon>
        <taxon>Symbiodinium</taxon>
    </lineage>
</organism>
<feature type="transmembrane region" description="Helical" evidence="6">
    <location>
        <begin position="464"/>
        <end position="484"/>
    </location>
</feature>
<evidence type="ECO:0000256" key="1">
    <source>
        <dbReference type="ARBA" id="ARBA00004141"/>
    </source>
</evidence>
<feature type="transmembrane region" description="Helical" evidence="6">
    <location>
        <begin position="709"/>
        <end position="729"/>
    </location>
</feature>
<dbReference type="Proteomes" id="UP000649617">
    <property type="component" value="Unassembled WGS sequence"/>
</dbReference>
<dbReference type="InterPro" id="IPR003362">
    <property type="entry name" value="Bact_transf"/>
</dbReference>
<dbReference type="OrthoDB" id="10266024at2759"/>
<evidence type="ECO:0000259" key="7">
    <source>
        <dbReference type="Pfam" id="PF02397"/>
    </source>
</evidence>
<dbReference type="GO" id="GO:0016020">
    <property type="term" value="C:membrane"/>
    <property type="evidence" value="ECO:0007669"/>
    <property type="project" value="UniProtKB-SubCell"/>
</dbReference>
<evidence type="ECO:0000256" key="3">
    <source>
        <dbReference type="ARBA" id="ARBA00022692"/>
    </source>
</evidence>
<dbReference type="EMBL" id="CAJNIZ010011112">
    <property type="protein sequence ID" value="CAE7313576.1"/>
    <property type="molecule type" value="Genomic_DNA"/>
</dbReference>
<feature type="transmembrane region" description="Helical" evidence="6">
    <location>
        <begin position="20"/>
        <end position="38"/>
    </location>
</feature>
<feature type="transmembrane region" description="Helical" evidence="6">
    <location>
        <begin position="500"/>
        <end position="526"/>
    </location>
</feature>
<evidence type="ECO:0000256" key="4">
    <source>
        <dbReference type="ARBA" id="ARBA00022989"/>
    </source>
</evidence>
<dbReference type="GO" id="GO:0016780">
    <property type="term" value="F:phosphotransferase activity, for other substituted phosphate groups"/>
    <property type="evidence" value="ECO:0007669"/>
    <property type="project" value="TreeGrafter"/>
</dbReference>
<feature type="transmembrane region" description="Helical" evidence="6">
    <location>
        <begin position="191"/>
        <end position="215"/>
    </location>
</feature>
<dbReference type="NCBIfam" id="TIGR03013">
    <property type="entry name" value="EpsB_2"/>
    <property type="match status" value="1"/>
</dbReference>
<evidence type="ECO:0000256" key="5">
    <source>
        <dbReference type="ARBA" id="ARBA00023136"/>
    </source>
</evidence>
<feature type="transmembrane region" description="Helical" evidence="6">
    <location>
        <begin position="741"/>
        <end position="763"/>
    </location>
</feature>
<proteinExistence type="predicted"/>
<keyword evidence="2" id="KW-0808">Transferase</keyword>
<evidence type="ECO:0000256" key="6">
    <source>
        <dbReference type="SAM" id="Phobius"/>
    </source>
</evidence>
<dbReference type="PANTHER" id="PTHR30576">
    <property type="entry name" value="COLANIC BIOSYNTHESIS UDP-GLUCOSE LIPID CARRIER TRANSFERASE"/>
    <property type="match status" value="1"/>
</dbReference>
<dbReference type="AlphaFoldDB" id="A0A812NM52"/>
<dbReference type="Gene3D" id="3.40.50.720">
    <property type="entry name" value="NAD(P)-binding Rossmann-like Domain"/>
    <property type="match status" value="1"/>
</dbReference>
<dbReference type="NCBIfam" id="TIGR03025">
    <property type="entry name" value="EPS_sugtrans"/>
    <property type="match status" value="2"/>
</dbReference>
<dbReference type="InterPro" id="IPR017475">
    <property type="entry name" value="EPS_sugar_tfrase"/>
</dbReference>
<keyword evidence="4 6" id="KW-1133">Transmembrane helix</keyword>
<feature type="domain" description="Bacterial sugar transferase" evidence="7">
    <location>
        <begin position="189"/>
        <end position="377"/>
    </location>
</feature>
<keyword evidence="9" id="KW-1185">Reference proteome</keyword>
<feature type="transmembrane region" description="Helical" evidence="6">
    <location>
        <begin position="384"/>
        <end position="403"/>
    </location>
</feature>
<dbReference type="PANTHER" id="PTHR30576:SF10">
    <property type="entry name" value="SLL5057 PROTEIN"/>
    <property type="match status" value="1"/>
</dbReference>
<reference evidence="8" key="1">
    <citation type="submission" date="2021-02" db="EMBL/GenBank/DDBJ databases">
        <authorList>
            <person name="Dougan E. K."/>
            <person name="Rhodes N."/>
            <person name="Thang M."/>
            <person name="Chan C."/>
        </authorList>
    </citation>
    <scope>NUCLEOTIDE SEQUENCE</scope>
</reference>
<dbReference type="Pfam" id="PF13727">
    <property type="entry name" value="CoA_binding_3"/>
    <property type="match status" value="1"/>
</dbReference>
<dbReference type="InterPro" id="IPR017464">
    <property type="entry name" value="Sugar_tfrase_EpsB_2"/>
</dbReference>
<feature type="transmembrane region" description="Helical" evidence="6">
    <location>
        <begin position="583"/>
        <end position="601"/>
    </location>
</feature>
<protein>
    <submittedName>
        <fullName evidence="8">WecA protein</fullName>
    </submittedName>
</protein>